<dbReference type="Gene3D" id="3.15.20.10">
    <property type="entry name" value="Bactericidal permeability-increasing protein, domain 2"/>
    <property type="match status" value="1"/>
</dbReference>
<evidence type="ECO:0000259" key="2">
    <source>
        <dbReference type="Pfam" id="PF02886"/>
    </source>
</evidence>
<dbReference type="InterPro" id="IPR001124">
    <property type="entry name" value="Lipid-bd_serum_glycop_C"/>
</dbReference>
<gene>
    <name evidence="3" type="ORF">RRG08_061805</name>
</gene>
<name>A0AAE1ARV5_9GAST</name>
<dbReference type="PANTHER" id="PTHR10504">
    <property type="entry name" value="BACTERICIDAL PERMEABILITY-INCREASING BPI PROTEIN-RELATED"/>
    <property type="match status" value="1"/>
</dbReference>
<evidence type="ECO:0000313" key="4">
    <source>
        <dbReference type="Proteomes" id="UP001283361"/>
    </source>
</evidence>
<reference evidence="3" key="1">
    <citation type="journal article" date="2023" name="G3 (Bethesda)">
        <title>A reference genome for the long-term kleptoplast-retaining sea slug Elysia crispata morphotype clarki.</title>
        <authorList>
            <person name="Eastman K.E."/>
            <person name="Pendleton A.L."/>
            <person name="Shaikh M.A."/>
            <person name="Suttiyut T."/>
            <person name="Ogas R."/>
            <person name="Tomko P."/>
            <person name="Gavelis G."/>
            <person name="Widhalm J.R."/>
            <person name="Wisecaver J.H."/>
        </authorList>
    </citation>
    <scope>NUCLEOTIDE SEQUENCE</scope>
    <source>
        <strain evidence="3">ECLA1</strain>
    </source>
</reference>
<dbReference type="GO" id="GO:0005615">
    <property type="term" value="C:extracellular space"/>
    <property type="evidence" value="ECO:0007669"/>
    <property type="project" value="TreeGrafter"/>
</dbReference>
<accession>A0AAE1ARV5</accession>
<feature type="signal peptide" evidence="1">
    <location>
        <begin position="1"/>
        <end position="20"/>
    </location>
</feature>
<dbReference type="EMBL" id="JAWDGP010001385">
    <property type="protein sequence ID" value="KAK3792191.1"/>
    <property type="molecule type" value="Genomic_DNA"/>
</dbReference>
<dbReference type="Pfam" id="PF02886">
    <property type="entry name" value="LBP_BPI_CETP_C"/>
    <property type="match status" value="1"/>
</dbReference>
<proteinExistence type="predicted"/>
<comment type="caution">
    <text evidence="3">The sequence shown here is derived from an EMBL/GenBank/DDBJ whole genome shotgun (WGS) entry which is preliminary data.</text>
</comment>
<dbReference type="PANTHER" id="PTHR10504:SF131">
    <property type="entry name" value="BPI2 DOMAIN-CONTAINING PROTEIN"/>
    <property type="match status" value="1"/>
</dbReference>
<dbReference type="Proteomes" id="UP001283361">
    <property type="component" value="Unassembled WGS sequence"/>
</dbReference>
<dbReference type="AlphaFoldDB" id="A0AAE1ARV5"/>
<evidence type="ECO:0000313" key="3">
    <source>
        <dbReference type="EMBL" id="KAK3792191.1"/>
    </source>
</evidence>
<protein>
    <recommendedName>
        <fullName evidence="2">Lipid-binding serum glycoprotein C-terminal domain-containing protein</fullName>
    </recommendedName>
</protein>
<dbReference type="GO" id="GO:0008289">
    <property type="term" value="F:lipid binding"/>
    <property type="evidence" value="ECO:0007669"/>
    <property type="project" value="InterPro"/>
</dbReference>
<sequence>MLRNILCPVLLTLQAGVTLAAVRPSRTVAVPAGSTQLAFVSTGDRPVIPDVAKYFYVDYRLLASPVVNSDYIEVWNKGTVYSKSHKSEPPFSPQSIPASGSTRMVYFWVNQYSFNTLLYQAHKSGLLKCQVTKSELPEQLRSYLNTTCDDDCIETAIPEVGIESGSMLYVALTTDQLTVNVSARVELSARSKINGLTNLASLNVEFDIAVQFLTIEKNLSLTFVPSIRSDILGGKINGQRWPEMCECNTYLTLCNLTFEDTFVCLVQQGVKAVLVYPEVHHASAALRAERRL</sequence>
<dbReference type="InterPro" id="IPR032942">
    <property type="entry name" value="BPI/LBP/Plunc"/>
</dbReference>
<dbReference type="SUPFAM" id="SSF55394">
    <property type="entry name" value="Bactericidal permeability-increasing protein, BPI"/>
    <property type="match status" value="1"/>
</dbReference>
<feature type="chain" id="PRO_5042038239" description="Lipid-binding serum glycoprotein C-terminal domain-containing protein" evidence="1">
    <location>
        <begin position="21"/>
        <end position="292"/>
    </location>
</feature>
<feature type="domain" description="Lipid-binding serum glycoprotein C-terminal" evidence="2">
    <location>
        <begin position="72"/>
        <end position="161"/>
    </location>
</feature>
<dbReference type="InterPro" id="IPR017943">
    <property type="entry name" value="Bactericidal_perm-incr_a/b_dom"/>
</dbReference>
<keyword evidence="1" id="KW-0732">Signal</keyword>
<keyword evidence="4" id="KW-1185">Reference proteome</keyword>
<evidence type="ECO:0000256" key="1">
    <source>
        <dbReference type="SAM" id="SignalP"/>
    </source>
</evidence>
<organism evidence="3 4">
    <name type="scientific">Elysia crispata</name>
    <name type="common">lettuce slug</name>
    <dbReference type="NCBI Taxonomy" id="231223"/>
    <lineage>
        <taxon>Eukaryota</taxon>
        <taxon>Metazoa</taxon>
        <taxon>Spiralia</taxon>
        <taxon>Lophotrochozoa</taxon>
        <taxon>Mollusca</taxon>
        <taxon>Gastropoda</taxon>
        <taxon>Heterobranchia</taxon>
        <taxon>Euthyneura</taxon>
        <taxon>Panpulmonata</taxon>
        <taxon>Sacoglossa</taxon>
        <taxon>Placobranchoidea</taxon>
        <taxon>Plakobranchidae</taxon>
        <taxon>Elysia</taxon>
    </lineage>
</organism>